<proteinExistence type="predicted"/>
<dbReference type="Proteomes" id="UP001139199">
    <property type="component" value="Unassembled WGS sequence"/>
</dbReference>
<gene>
    <name evidence="1" type="ORF">LG649_16040</name>
</gene>
<feature type="non-terminal residue" evidence="1">
    <location>
        <position position="1"/>
    </location>
</feature>
<sequence length="101" mass="11621">FNGIQADHNKYATYLKKQHNLREHFEHIDDSLFALSLRQPKLSEQVNNEITEVYYNIDKALSLLAENQVYQGVSNQQFAVTAANNLADFLSDVLDNMQESM</sequence>
<accession>A0A9X1I225</accession>
<feature type="non-terminal residue" evidence="1">
    <location>
        <position position="101"/>
    </location>
</feature>
<name>A0A9X1I225_9FLAO</name>
<dbReference type="RefSeq" id="WP_226544822.1">
    <property type="nucleotide sequence ID" value="NZ_JAJAPW010000061.1"/>
</dbReference>
<evidence type="ECO:0000313" key="1">
    <source>
        <dbReference type="EMBL" id="MCB4800359.1"/>
    </source>
</evidence>
<organism evidence="1 2">
    <name type="scientific">Neotamlana laminarinivorans</name>
    <dbReference type="NCBI Taxonomy" id="2883124"/>
    <lineage>
        <taxon>Bacteria</taxon>
        <taxon>Pseudomonadati</taxon>
        <taxon>Bacteroidota</taxon>
        <taxon>Flavobacteriia</taxon>
        <taxon>Flavobacteriales</taxon>
        <taxon>Flavobacteriaceae</taxon>
        <taxon>Neotamlana</taxon>
    </lineage>
</organism>
<reference evidence="1" key="1">
    <citation type="submission" date="2021-10" db="EMBL/GenBank/DDBJ databases">
        <title>Tamlana sargassums sp. nov., and Tamlana laminarinivorans sp. nov., two new bacteria isolated from the brown alga.</title>
        <authorList>
            <person name="Li J."/>
        </authorList>
    </citation>
    <scope>NUCLEOTIDE SEQUENCE</scope>
    <source>
        <strain evidence="1">PT2-4</strain>
    </source>
</reference>
<dbReference type="EMBL" id="JAJAPW010000061">
    <property type="protein sequence ID" value="MCB4800359.1"/>
    <property type="molecule type" value="Genomic_DNA"/>
</dbReference>
<keyword evidence="2" id="KW-1185">Reference proteome</keyword>
<evidence type="ECO:0000313" key="2">
    <source>
        <dbReference type="Proteomes" id="UP001139199"/>
    </source>
</evidence>
<comment type="caution">
    <text evidence="1">The sequence shown here is derived from an EMBL/GenBank/DDBJ whole genome shotgun (WGS) entry which is preliminary data.</text>
</comment>
<dbReference type="AlphaFoldDB" id="A0A9X1I225"/>
<protein>
    <submittedName>
        <fullName evidence="1">Uncharacterized protein</fullName>
    </submittedName>
</protein>